<dbReference type="AlphaFoldDB" id="A0AAD9ZP20"/>
<dbReference type="PANTHER" id="PTHR13500">
    <property type="entry name" value="NUCLEOLAR PRERIBOSOMAL-ASSOCIATED PROTEIN 1"/>
    <property type="match status" value="1"/>
</dbReference>
<dbReference type="GO" id="GO:0000463">
    <property type="term" value="P:maturation of LSU-rRNA from tricistronic rRNA transcript (SSU-rRNA, 5.8S rRNA, LSU-rRNA)"/>
    <property type="evidence" value="ECO:0007669"/>
    <property type="project" value="TreeGrafter"/>
</dbReference>
<comment type="caution">
    <text evidence="2">The sequence shown here is derived from an EMBL/GenBank/DDBJ whole genome shotgun (WGS) entry which is preliminary data.</text>
</comment>
<dbReference type="InterPro" id="IPR021714">
    <property type="entry name" value="URB1_N"/>
</dbReference>
<evidence type="ECO:0000313" key="3">
    <source>
        <dbReference type="Proteomes" id="UP001281410"/>
    </source>
</evidence>
<dbReference type="InterPro" id="IPR039844">
    <property type="entry name" value="URB1"/>
</dbReference>
<accession>A0AAD9ZP20</accession>
<reference evidence="2" key="1">
    <citation type="journal article" date="2023" name="Plant J.">
        <title>Genome sequences and population genomics provide insights into the demographic history, inbreeding, and mutation load of two 'living fossil' tree species of Dipteronia.</title>
        <authorList>
            <person name="Feng Y."/>
            <person name="Comes H.P."/>
            <person name="Chen J."/>
            <person name="Zhu S."/>
            <person name="Lu R."/>
            <person name="Zhang X."/>
            <person name="Li P."/>
            <person name="Qiu J."/>
            <person name="Olsen K.M."/>
            <person name="Qiu Y."/>
        </authorList>
    </citation>
    <scope>NUCLEOTIDE SEQUENCE</scope>
    <source>
        <strain evidence="2">NBL</strain>
    </source>
</reference>
<dbReference type="Pfam" id="PF11707">
    <property type="entry name" value="Npa1"/>
    <property type="match status" value="1"/>
</dbReference>
<name>A0AAD9ZP20_9ROSI</name>
<sequence length="153" mass="17318">MFSKLVEYKQRGSYKKKKHLTRKSFVRFAMSFLEMGKPGLLRWVLQQKEMYFGVLRGLGNDEDETIIYVLSTLRNRVLTEESLVPPGLRSVLFGSVTLEQLVGISGRENGGTAAELAHHVLVMVCTDPCNGLMPNLKRHPNPLRGNPNRLLVH</sequence>
<protein>
    <recommendedName>
        <fullName evidence="1">URB1 N-terminal domain-containing protein</fullName>
    </recommendedName>
</protein>
<organism evidence="2 3">
    <name type="scientific">Dipteronia sinensis</name>
    <dbReference type="NCBI Taxonomy" id="43782"/>
    <lineage>
        <taxon>Eukaryota</taxon>
        <taxon>Viridiplantae</taxon>
        <taxon>Streptophyta</taxon>
        <taxon>Embryophyta</taxon>
        <taxon>Tracheophyta</taxon>
        <taxon>Spermatophyta</taxon>
        <taxon>Magnoliopsida</taxon>
        <taxon>eudicotyledons</taxon>
        <taxon>Gunneridae</taxon>
        <taxon>Pentapetalae</taxon>
        <taxon>rosids</taxon>
        <taxon>malvids</taxon>
        <taxon>Sapindales</taxon>
        <taxon>Sapindaceae</taxon>
        <taxon>Hippocastanoideae</taxon>
        <taxon>Acereae</taxon>
        <taxon>Dipteronia</taxon>
    </lineage>
</organism>
<dbReference type="GO" id="GO:0000466">
    <property type="term" value="P:maturation of 5.8S rRNA from tricistronic rRNA transcript (SSU-rRNA, 5.8S rRNA, LSU-rRNA)"/>
    <property type="evidence" value="ECO:0007669"/>
    <property type="project" value="TreeGrafter"/>
</dbReference>
<feature type="domain" description="URB1 N-terminal" evidence="1">
    <location>
        <begin position="2"/>
        <end position="135"/>
    </location>
</feature>
<dbReference type="EMBL" id="JANJYJ010000009">
    <property type="protein sequence ID" value="KAK3188028.1"/>
    <property type="molecule type" value="Genomic_DNA"/>
</dbReference>
<proteinExistence type="predicted"/>
<evidence type="ECO:0000259" key="1">
    <source>
        <dbReference type="Pfam" id="PF11707"/>
    </source>
</evidence>
<evidence type="ECO:0000313" key="2">
    <source>
        <dbReference type="EMBL" id="KAK3188028.1"/>
    </source>
</evidence>
<keyword evidence="3" id="KW-1185">Reference proteome</keyword>
<gene>
    <name evidence="2" type="ORF">Dsin_027589</name>
</gene>
<dbReference type="PANTHER" id="PTHR13500:SF0">
    <property type="entry name" value="NUCLEOLAR PRE-RIBOSOMAL-ASSOCIATED PROTEIN 1"/>
    <property type="match status" value="1"/>
</dbReference>
<dbReference type="GO" id="GO:0005730">
    <property type="term" value="C:nucleolus"/>
    <property type="evidence" value="ECO:0007669"/>
    <property type="project" value="TreeGrafter"/>
</dbReference>
<dbReference type="Proteomes" id="UP001281410">
    <property type="component" value="Unassembled WGS sequence"/>
</dbReference>